<dbReference type="InterPro" id="IPR029010">
    <property type="entry name" value="ThuA-like"/>
</dbReference>
<proteinExistence type="predicted"/>
<dbReference type="SUPFAM" id="SSF52317">
    <property type="entry name" value="Class I glutamine amidotransferase-like"/>
    <property type="match status" value="1"/>
</dbReference>
<dbReference type="AlphaFoldDB" id="A0A5C5ZCJ2"/>
<evidence type="ECO:0000313" key="4">
    <source>
        <dbReference type="Proteomes" id="UP000315010"/>
    </source>
</evidence>
<dbReference type="InterPro" id="IPR029062">
    <property type="entry name" value="Class_I_gatase-like"/>
</dbReference>
<sequence length="325" mass="36414" precursor="true">MTRLLFALMLFPAVLLTAQSYHNAPPEGKIAGIPPKAWVEKIDRLAPAQATAKPAKNRTVLMFSLTTGYQHSVSPYASEVIKVLAKKTGAFTVVESSDIECFSPENLSKFDAVVLNNNCPQSPDRDIFLDVLNNKATGDKTIGSKYEDLTPQQRKQKAAELEQNLLDFVSSGKGLVSLHGSIAMQNNSAEFSKMMGGSFDFHPPRQELTLELVDPDHPLVTAFNGQGFIHSDELYLFKNEYAKTNFRPLLEAMFDKLDEKSRNNKRISQKGRLYVSWIKRYGNGRVFFVSPSHQPESYETQCMLRFYLDGIQYALGDLSCEDSPL</sequence>
<keyword evidence="1" id="KW-0732">Signal</keyword>
<evidence type="ECO:0000313" key="3">
    <source>
        <dbReference type="EMBL" id="TWT85044.1"/>
    </source>
</evidence>
<accession>A0A5C5ZCJ2</accession>
<organism evidence="3 4">
    <name type="scientific">Novipirellula herctigrandis</name>
    <dbReference type="NCBI Taxonomy" id="2527986"/>
    <lineage>
        <taxon>Bacteria</taxon>
        <taxon>Pseudomonadati</taxon>
        <taxon>Planctomycetota</taxon>
        <taxon>Planctomycetia</taxon>
        <taxon>Pirellulales</taxon>
        <taxon>Pirellulaceae</taxon>
        <taxon>Novipirellula</taxon>
    </lineage>
</organism>
<feature type="chain" id="PRO_5022911745" evidence="1">
    <location>
        <begin position="24"/>
        <end position="325"/>
    </location>
</feature>
<dbReference type="PANTHER" id="PTHR40469">
    <property type="entry name" value="SECRETED GLYCOSYL HYDROLASE"/>
    <property type="match status" value="1"/>
</dbReference>
<dbReference type="OrthoDB" id="9785923at2"/>
<gene>
    <name evidence="3" type="ORF">CA13_65260</name>
</gene>
<feature type="domain" description="ThuA-like" evidence="2">
    <location>
        <begin position="60"/>
        <end position="314"/>
    </location>
</feature>
<evidence type="ECO:0000259" key="2">
    <source>
        <dbReference type="Pfam" id="PF06283"/>
    </source>
</evidence>
<dbReference type="PANTHER" id="PTHR40469:SF2">
    <property type="entry name" value="GALACTOSE-BINDING DOMAIN-LIKE SUPERFAMILY PROTEIN"/>
    <property type="match status" value="1"/>
</dbReference>
<dbReference type="Pfam" id="PF06283">
    <property type="entry name" value="ThuA"/>
    <property type="match status" value="1"/>
</dbReference>
<dbReference type="EMBL" id="SJPJ01000001">
    <property type="protein sequence ID" value="TWT85044.1"/>
    <property type="molecule type" value="Genomic_DNA"/>
</dbReference>
<keyword evidence="4" id="KW-1185">Reference proteome</keyword>
<dbReference type="Proteomes" id="UP000315010">
    <property type="component" value="Unassembled WGS sequence"/>
</dbReference>
<dbReference type="Gene3D" id="3.40.50.880">
    <property type="match status" value="1"/>
</dbReference>
<protein>
    <submittedName>
        <fullName evidence="3">Trehalose utilization</fullName>
    </submittedName>
</protein>
<reference evidence="3 4" key="1">
    <citation type="submission" date="2019-02" db="EMBL/GenBank/DDBJ databases">
        <title>Deep-cultivation of Planctomycetes and their phenomic and genomic characterization uncovers novel biology.</title>
        <authorList>
            <person name="Wiegand S."/>
            <person name="Jogler M."/>
            <person name="Boedeker C."/>
            <person name="Pinto D."/>
            <person name="Vollmers J."/>
            <person name="Rivas-Marin E."/>
            <person name="Kohn T."/>
            <person name="Peeters S.H."/>
            <person name="Heuer A."/>
            <person name="Rast P."/>
            <person name="Oberbeckmann S."/>
            <person name="Bunk B."/>
            <person name="Jeske O."/>
            <person name="Meyerdierks A."/>
            <person name="Storesund J.E."/>
            <person name="Kallscheuer N."/>
            <person name="Luecker S."/>
            <person name="Lage O.M."/>
            <person name="Pohl T."/>
            <person name="Merkel B.J."/>
            <person name="Hornburger P."/>
            <person name="Mueller R.-W."/>
            <person name="Bruemmer F."/>
            <person name="Labrenz M."/>
            <person name="Spormann A.M."/>
            <person name="Op Den Camp H."/>
            <person name="Overmann J."/>
            <person name="Amann R."/>
            <person name="Jetten M.S.M."/>
            <person name="Mascher T."/>
            <person name="Medema M.H."/>
            <person name="Devos D.P."/>
            <person name="Kaster A.-K."/>
            <person name="Ovreas L."/>
            <person name="Rohde M."/>
            <person name="Galperin M.Y."/>
            <person name="Jogler C."/>
        </authorList>
    </citation>
    <scope>NUCLEOTIDE SEQUENCE [LARGE SCALE GENOMIC DNA]</scope>
    <source>
        <strain evidence="3 4">CA13</strain>
    </source>
</reference>
<name>A0A5C5ZCJ2_9BACT</name>
<dbReference type="RefSeq" id="WP_146403041.1">
    <property type="nucleotide sequence ID" value="NZ_SJPJ01000001.1"/>
</dbReference>
<evidence type="ECO:0000256" key="1">
    <source>
        <dbReference type="SAM" id="SignalP"/>
    </source>
</evidence>
<feature type="signal peptide" evidence="1">
    <location>
        <begin position="1"/>
        <end position="23"/>
    </location>
</feature>
<comment type="caution">
    <text evidence="3">The sequence shown here is derived from an EMBL/GenBank/DDBJ whole genome shotgun (WGS) entry which is preliminary data.</text>
</comment>